<evidence type="ECO:0008006" key="4">
    <source>
        <dbReference type="Google" id="ProtNLM"/>
    </source>
</evidence>
<dbReference type="AlphaFoldDB" id="A0AAV7TBG8"/>
<feature type="region of interest" description="Disordered" evidence="1">
    <location>
        <begin position="34"/>
        <end position="62"/>
    </location>
</feature>
<evidence type="ECO:0000313" key="3">
    <source>
        <dbReference type="Proteomes" id="UP001066276"/>
    </source>
</evidence>
<accession>A0AAV7TBG8</accession>
<dbReference type="Proteomes" id="UP001066276">
    <property type="component" value="Chromosome 4_1"/>
</dbReference>
<gene>
    <name evidence="2" type="ORF">NDU88_005687</name>
</gene>
<comment type="caution">
    <text evidence="2">The sequence shown here is derived from an EMBL/GenBank/DDBJ whole genome shotgun (WGS) entry which is preliminary data.</text>
</comment>
<keyword evidence="3" id="KW-1185">Reference proteome</keyword>
<name>A0AAV7TBG8_PLEWA</name>
<protein>
    <recommendedName>
        <fullName evidence="4">Prolactin receptor</fullName>
    </recommendedName>
</protein>
<reference evidence="2" key="1">
    <citation type="journal article" date="2022" name="bioRxiv">
        <title>Sequencing and chromosome-scale assembly of the giantPleurodeles waltlgenome.</title>
        <authorList>
            <person name="Brown T."/>
            <person name="Elewa A."/>
            <person name="Iarovenko S."/>
            <person name="Subramanian E."/>
            <person name="Araus A.J."/>
            <person name="Petzold A."/>
            <person name="Susuki M."/>
            <person name="Suzuki K.-i.T."/>
            <person name="Hayashi T."/>
            <person name="Toyoda A."/>
            <person name="Oliveira C."/>
            <person name="Osipova E."/>
            <person name="Leigh N.D."/>
            <person name="Simon A."/>
            <person name="Yun M.H."/>
        </authorList>
    </citation>
    <scope>NUCLEOTIDE SEQUENCE</scope>
    <source>
        <strain evidence="2">20211129_DDA</strain>
        <tissue evidence="2">Liver</tissue>
    </source>
</reference>
<proteinExistence type="predicted"/>
<evidence type="ECO:0000256" key="1">
    <source>
        <dbReference type="SAM" id="MobiDB-lite"/>
    </source>
</evidence>
<feature type="region of interest" description="Disordered" evidence="1">
    <location>
        <begin position="1"/>
        <end position="22"/>
    </location>
</feature>
<evidence type="ECO:0000313" key="2">
    <source>
        <dbReference type="EMBL" id="KAJ1173862.1"/>
    </source>
</evidence>
<sequence>MKDGLEEPPLTQDPSTRVKSEGLLDLKAMLDRHQEMEQKSFPSISDKETPTSEKQLSKIDSGNCDATPSCASFWMTLRSEENATVNKV</sequence>
<feature type="compositionally biased region" description="Basic and acidic residues" evidence="1">
    <location>
        <begin position="45"/>
        <end position="57"/>
    </location>
</feature>
<organism evidence="2 3">
    <name type="scientific">Pleurodeles waltl</name>
    <name type="common">Iberian ribbed newt</name>
    <dbReference type="NCBI Taxonomy" id="8319"/>
    <lineage>
        <taxon>Eukaryota</taxon>
        <taxon>Metazoa</taxon>
        <taxon>Chordata</taxon>
        <taxon>Craniata</taxon>
        <taxon>Vertebrata</taxon>
        <taxon>Euteleostomi</taxon>
        <taxon>Amphibia</taxon>
        <taxon>Batrachia</taxon>
        <taxon>Caudata</taxon>
        <taxon>Salamandroidea</taxon>
        <taxon>Salamandridae</taxon>
        <taxon>Pleurodelinae</taxon>
        <taxon>Pleurodeles</taxon>
    </lineage>
</organism>
<dbReference type="EMBL" id="JANPWB010000007">
    <property type="protein sequence ID" value="KAJ1173862.1"/>
    <property type="molecule type" value="Genomic_DNA"/>
</dbReference>